<proteinExistence type="predicted"/>
<protein>
    <submittedName>
        <fullName evidence="1">Uncharacterized protein</fullName>
    </submittedName>
</protein>
<dbReference type="KEGG" id="tpro:Ga0080559_TMP1556"/>
<dbReference type="PANTHER" id="PTHR33973">
    <property type="entry name" value="OS07G0153300 PROTEIN"/>
    <property type="match status" value="1"/>
</dbReference>
<dbReference type="RefSeq" id="WP_076622739.1">
    <property type="nucleotide sequence ID" value="NZ_BMEW01000011.1"/>
</dbReference>
<reference evidence="1 2" key="1">
    <citation type="submission" date="2016-03" db="EMBL/GenBank/DDBJ databases">
        <title>Deep-sea bacteria in the southern Pacific.</title>
        <authorList>
            <person name="Tang K."/>
        </authorList>
    </citation>
    <scope>NUCLEOTIDE SEQUENCE [LARGE SCALE GENOMIC DNA]</scope>
    <source>
        <strain evidence="1 2">JLT2016</strain>
    </source>
</reference>
<dbReference type="Proteomes" id="UP000186559">
    <property type="component" value="Chromosome"/>
</dbReference>
<dbReference type="OrthoDB" id="9778801at2"/>
<evidence type="ECO:0000313" key="2">
    <source>
        <dbReference type="Proteomes" id="UP000186559"/>
    </source>
</evidence>
<organism evidence="1 2">
    <name type="scientific">Salipiger profundus</name>
    <dbReference type="NCBI Taxonomy" id="1229727"/>
    <lineage>
        <taxon>Bacteria</taxon>
        <taxon>Pseudomonadati</taxon>
        <taxon>Pseudomonadota</taxon>
        <taxon>Alphaproteobacteria</taxon>
        <taxon>Rhodobacterales</taxon>
        <taxon>Roseobacteraceae</taxon>
        <taxon>Salipiger</taxon>
    </lineage>
</organism>
<gene>
    <name evidence="1" type="ORF">Ga0080559_TMP1556</name>
</gene>
<sequence>MTDLWDGALIDCRIWHARSGDVQREFRYRATYVALPVDAFDASQLPLRPDARGIWSIRLRDHGARDGTPLGAFIRGEFEPVGLGHCDVTLVTMTRSPGYGFNPVSFWLARDAEGLRAVLAEVSNTFGERHFYLCRHPDNRPIARSDRIAGEKIFHVSPFLPREGAYVFRFDPGPDRFGAWVDWIGEGGEVRLRTSMAGPARAMSAAALRRAQLRHPFQAQKVIALIHWQAAKLVLRGVRYISKPKQLTRRNSEAKDRVPRDV</sequence>
<dbReference type="STRING" id="1229727.Ga0080559_TMP1556"/>
<dbReference type="EMBL" id="CP014796">
    <property type="protein sequence ID" value="APX22352.1"/>
    <property type="molecule type" value="Genomic_DNA"/>
</dbReference>
<keyword evidence="2" id="KW-1185">Reference proteome</keyword>
<accession>A0A1U7D2K4</accession>
<evidence type="ECO:0000313" key="1">
    <source>
        <dbReference type="EMBL" id="APX22352.1"/>
    </source>
</evidence>
<dbReference type="Pfam" id="PF07103">
    <property type="entry name" value="DUF1365"/>
    <property type="match status" value="1"/>
</dbReference>
<name>A0A1U7D2K4_9RHOB</name>
<dbReference type="PANTHER" id="PTHR33973:SF4">
    <property type="entry name" value="OS07G0153300 PROTEIN"/>
    <property type="match status" value="1"/>
</dbReference>
<dbReference type="AlphaFoldDB" id="A0A1U7D2K4"/>
<dbReference type="InterPro" id="IPR010775">
    <property type="entry name" value="DUF1365"/>
</dbReference>